<evidence type="ECO:0000256" key="1">
    <source>
        <dbReference type="ARBA" id="ARBA00022801"/>
    </source>
</evidence>
<dbReference type="EMBL" id="RWHX01000054">
    <property type="protein sequence ID" value="RSK76071.1"/>
    <property type="molecule type" value="Genomic_DNA"/>
</dbReference>
<accession>A0ABX9ZJ61</accession>
<dbReference type="PANTHER" id="PTHR48081">
    <property type="entry name" value="AB HYDROLASE SUPERFAMILY PROTEIN C4A8.06C"/>
    <property type="match status" value="1"/>
</dbReference>
<dbReference type="InterPro" id="IPR049492">
    <property type="entry name" value="BD-FAE-like_dom"/>
</dbReference>
<gene>
    <name evidence="3" type="ORF">EJE83_21700</name>
</gene>
<name>A0ABX9ZJ61_9BURK</name>
<reference evidence="3 4" key="1">
    <citation type="submission" date="2018-12" db="EMBL/GenBank/DDBJ databases">
        <title>Whole genome sequence of a Pandoraea apista isolate from a patient with cystic fibrosis.</title>
        <authorList>
            <person name="Kenna D.T."/>
            <person name="Turton J.F."/>
        </authorList>
    </citation>
    <scope>NUCLEOTIDE SEQUENCE [LARGE SCALE GENOMIC DNA]</scope>
    <source>
        <strain evidence="3 4">Pa13324</strain>
    </source>
</reference>
<dbReference type="PROSITE" id="PS00122">
    <property type="entry name" value="CARBOXYLESTERASE_B_1"/>
    <property type="match status" value="1"/>
</dbReference>
<dbReference type="GO" id="GO:0016787">
    <property type="term" value="F:hydrolase activity"/>
    <property type="evidence" value="ECO:0007669"/>
    <property type="project" value="UniProtKB-KW"/>
</dbReference>
<dbReference type="InterPro" id="IPR019826">
    <property type="entry name" value="Carboxylesterase_B_AS"/>
</dbReference>
<evidence type="ECO:0000313" key="3">
    <source>
        <dbReference type="EMBL" id="RSK76071.1"/>
    </source>
</evidence>
<keyword evidence="4" id="KW-1185">Reference proteome</keyword>
<dbReference type="Gene3D" id="3.40.50.1820">
    <property type="entry name" value="alpha/beta hydrolase"/>
    <property type="match status" value="1"/>
</dbReference>
<evidence type="ECO:0000313" key="4">
    <source>
        <dbReference type="Proteomes" id="UP000270216"/>
    </source>
</evidence>
<dbReference type="PANTHER" id="PTHR48081:SF9">
    <property type="entry name" value="CARBOXYLESTERASE"/>
    <property type="match status" value="1"/>
</dbReference>
<dbReference type="InterPro" id="IPR029058">
    <property type="entry name" value="AB_hydrolase_fold"/>
</dbReference>
<sequence>MSAVHPKGHGATFRVRYCGNAMKKHRLSRLLSTLSACATLCACTPVNVVNALTPSKTYRLVPDIAYGDAERLKLDVYVPTRPAGRAAGMPVVVFFYGGSWQSGERAEYRFVGEALASRGFLAILPDYRTYPDVIFPTFMDDAAKAIRWAIDRASAFGGDSERVFLMGHSAGAQIAALLVTDERYLLEAGLATRNISGMVGLAGPYDFLPLQSKVLRRIFPEPVRKASQPIEFVTGCEPPIFLGVGDTDSVVSPGNAVRFAERLRAMHGTVEIRHYNLGHALMLGAISAPLRRFSPVLDDIADFVNAISERRVVRQVCTQTEHFAVGDTSSIK</sequence>
<dbReference type="Proteomes" id="UP000270216">
    <property type="component" value="Unassembled WGS sequence"/>
</dbReference>
<protein>
    <submittedName>
        <fullName evidence="3">Alpha/beta hydrolase</fullName>
    </submittedName>
</protein>
<dbReference type="Pfam" id="PF20434">
    <property type="entry name" value="BD-FAE"/>
    <property type="match status" value="1"/>
</dbReference>
<evidence type="ECO:0000259" key="2">
    <source>
        <dbReference type="Pfam" id="PF20434"/>
    </source>
</evidence>
<dbReference type="SUPFAM" id="SSF53474">
    <property type="entry name" value="alpha/beta-Hydrolases"/>
    <property type="match status" value="1"/>
</dbReference>
<proteinExistence type="predicted"/>
<dbReference type="RefSeq" id="WP_107338253.1">
    <property type="nucleotide sequence ID" value="NZ_PYYA01000030.1"/>
</dbReference>
<organism evidence="3 4">
    <name type="scientific">Pandoraea apista</name>
    <dbReference type="NCBI Taxonomy" id="93218"/>
    <lineage>
        <taxon>Bacteria</taxon>
        <taxon>Pseudomonadati</taxon>
        <taxon>Pseudomonadota</taxon>
        <taxon>Betaproteobacteria</taxon>
        <taxon>Burkholderiales</taxon>
        <taxon>Burkholderiaceae</taxon>
        <taxon>Pandoraea</taxon>
    </lineage>
</organism>
<keyword evidence="1 3" id="KW-0378">Hydrolase</keyword>
<comment type="caution">
    <text evidence="3">The sequence shown here is derived from an EMBL/GenBank/DDBJ whole genome shotgun (WGS) entry which is preliminary data.</text>
</comment>
<dbReference type="InterPro" id="IPR050300">
    <property type="entry name" value="GDXG_lipolytic_enzyme"/>
</dbReference>
<feature type="domain" description="BD-FAE-like" evidence="2">
    <location>
        <begin position="74"/>
        <end position="263"/>
    </location>
</feature>